<dbReference type="AlphaFoldDB" id="A0A6S7ESV5"/>
<dbReference type="PANTHER" id="PTHR30547">
    <property type="entry name" value="UNCHARACTERIZED PROTEIN YHCG-RELATED"/>
    <property type="match status" value="1"/>
</dbReference>
<dbReference type="InterPro" id="IPR009362">
    <property type="entry name" value="YhcG_C"/>
</dbReference>
<accession>A0A6S7ESV5</accession>
<protein>
    <recommendedName>
        <fullName evidence="1">YhcG PDDEXK nuclease domain-containing protein</fullName>
    </recommendedName>
</protein>
<reference evidence="2 3" key="1">
    <citation type="submission" date="2020-04" db="EMBL/GenBank/DDBJ databases">
        <authorList>
            <person name="De Canck E."/>
        </authorList>
    </citation>
    <scope>NUCLEOTIDE SEQUENCE [LARGE SCALE GENOMIC DNA]</scope>
    <source>
        <strain evidence="2 3">LMG 1861</strain>
    </source>
</reference>
<sequence>MAKWNMNESGNRAGLPVQGDAWPALAHELQAAVVGDMESFVMGLDVGFAFVGRQKVIKVDDASHTLDLLLFHRKLRRLVAISVLLDESRPISEDQMEACLRWLDKFERRSHEGTPLGMIVCAAMQAEYIQLLELADTGVQAAPYPTDLPPRAVLAQRLQQASRRARARIAQRAPHDPGTMP</sequence>
<organism evidence="2 3">
    <name type="scientific">Achromobacter piechaudii</name>
    <dbReference type="NCBI Taxonomy" id="72556"/>
    <lineage>
        <taxon>Bacteria</taxon>
        <taxon>Pseudomonadati</taxon>
        <taxon>Pseudomonadota</taxon>
        <taxon>Betaproteobacteria</taxon>
        <taxon>Burkholderiales</taxon>
        <taxon>Alcaligenaceae</taxon>
        <taxon>Achromobacter</taxon>
    </lineage>
</organism>
<dbReference type="InterPro" id="IPR053148">
    <property type="entry name" value="PD-DEXK-like_domain"/>
</dbReference>
<evidence type="ECO:0000313" key="3">
    <source>
        <dbReference type="Proteomes" id="UP000494105"/>
    </source>
</evidence>
<dbReference type="RefSeq" id="WP_175129896.1">
    <property type="nucleotide sequence ID" value="NZ_CADILD010000004.1"/>
</dbReference>
<dbReference type="PANTHER" id="PTHR30547:SF5">
    <property type="entry name" value="NUCLEASE YHCG-RELATED"/>
    <property type="match status" value="1"/>
</dbReference>
<evidence type="ECO:0000259" key="1">
    <source>
        <dbReference type="Pfam" id="PF06250"/>
    </source>
</evidence>
<proteinExistence type="predicted"/>
<evidence type="ECO:0000313" key="2">
    <source>
        <dbReference type="EMBL" id="CAB3918433.1"/>
    </source>
</evidence>
<name>A0A6S7ESV5_9BURK</name>
<gene>
    <name evidence="2" type="ORF">LMG1861_05229</name>
</gene>
<dbReference type="Pfam" id="PF06250">
    <property type="entry name" value="YhcG_C"/>
    <property type="match status" value="1"/>
</dbReference>
<dbReference type="EMBL" id="CADILD010000004">
    <property type="protein sequence ID" value="CAB3918433.1"/>
    <property type="molecule type" value="Genomic_DNA"/>
</dbReference>
<feature type="domain" description="YhcG PDDEXK nuclease" evidence="1">
    <location>
        <begin position="27"/>
        <end position="152"/>
    </location>
</feature>
<dbReference type="Proteomes" id="UP000494105">
    <property type="component" value="Unassembled WGS sequence"/>
</dbReference>